<evidence type="ECO:0000313" key="1">
    <source>
        <dbReference type="EMBL" id="MCI98018.1"/>
    </source>
</evidence>
<accession>A0A392WBG5</accession>
<dbReference type="EMBL" id="LXQA011461537">
    <property type="protein sequence ID" value="MCI98018.1"/>
    <property type="molecule type" value="Genomic_DNA"/>
</dbReference>
<reference evidence="1 2" key="1">
    <citation type="journal article" date="2018" name="Front. Plant Sci.">
        <title>Red Clover (Trifolium pratense) and Zigzag Clover (T. medium) - A Picture of Genomic Similarities and Differences.</title>
        <authorList>
            <person name="Dluhosova J."/>
            <person name="Istvanek J."/>
            <person name="Nedelnik J."/>
            <person name="Repkova J."/>
        </authorList>
    </citation>
    <scope>NUCLEOTIDE SEQUENCE [LARGE SCALE GENOMIC DNA]</scope>
    <source>
        <strain evidence="2">cv. 10/8</strain>
        <tissue evidence="1">Leaf</tissue>
    </source>
</reference>
<dbReference type="AlphaFoldDB" id="A0A392WBG5"/>
<protein>
    <submittedName>
        <fullName evidence="1">Uncharacterized protein</fullName>
    </submittedName>
</protein>
<keyword evidence="2" id="KW-1185">Reference proteome</keyword>
<name>A0A392WBG5_9FABA</name>
<proteinExistence type="predicted"/>
<comment type="caution">
    <text evidence="1">The sequence shown here is derived from an EMBL/GenBank/DDBJ whole genome shotgun (WGS) entry which is preliminary data.</text>
</comment>
<dbReference type="Proteomes" id="UP000265520">
    <property type="component" value="Unassembled WGS sequence"/>
</dbReference>
<organism evidence="1 2">
    <name type="scientific">Trifolium medium</name>
    <dbReference type="NCBI Taxonomy" id="97028"/>
    <lineage>
        <taxon>Eukaryota</taxon>
        <taxon>Viridiplantae</taxon>
        <taxon>Streptophyta</taxon>
        <taxon>Embryophyta</taxon>
        <taxon>Tracheophyta</taxon>
        <taxon>Spermatophyta</taxon>
        <taxon>Magnoliopsida</taxon>
        <taxon>eudicotyledons</taxon>
        <taxon>Gunneridae</taxon>
        <taxon>Pentapetalae</taxon>
        <taxon>rosids</taxon>
        <taxon>fabids</taxon>
        <taxon>Fabales</taxon>
        <taxon>Fabaceae</taxon>
        <taxon>Papilionoideae</taxon>
        <taxon>50 kb inversion clade</taxon>
        <taxon>NPAAA clade</taxon>
        <taxon>Hologalegina</taxon>
        <taxon>IRL clade</taxon>
        <taxon>Trifolieae</taxon>
        <taxon>Trifolium</taxon>
    </lineage>
</organism>
<evidence type="ECO:0000313" key="2">
    <source>
        <dbReference type="Proteomes" id="UP000265520"/>
    </source>
</evidence>
<sequence>SSDLPFVHVVLHLQMGCGRHNDQISDGCHTEDTLIQRRAVDDQELDFDRLCRFVGTDGDN</sequence>
<feature type="non-terminal residue" evidence="1">
    <location>
        <position position="1"/>
    </location>
</feature>